<name>A0A137P9D3_CONC2</name>
<dbReference type="EMBL" id="KQ964471">
    <property type="protein sequence ID" value="KXN71615.1"/>
    <property type="molecule type" value="Genomic_DNA"/>
</dbReference>
<sequence>MLVNYYFVGLVLSLVNAQCFDTPSILSGNQGLRPVDCSNPLATPPSQNLDLDTGKDAKGALQQQSKSKDGKIEVDLLCTSDENTCKMVMDTFVTASDYLTNIIKFVNPIRIQAKFVSFCATAGDCDKVRQTLGKAQTIRYHQFTSDDGKIRLYPQSLAKQLNSAPIRSQFHPSGDILAEFNSDASFYFQSQGGQISRTQSDFLLVISHELLHGLGFATIYNDYLSETSVKALLPNPEVLTIGRTKARISNFLESIFDRYVVFTDSKKTLTSVTDVINGYVNENKFFTSPEEAYSDFAKSSQYQVARDLLQTAQTEGSMEFVFNTTSSVPYKSLVLETAIRPYAPSSSVSHVAMKNYQNSKEFLMRAVMSPGNSLASLVSSAGAGLIYYII</sequence>
<evidence type="ECO:0000313" key="3">
    <source>
        <dbReference type="Proteomes" id="UP000070444"/>
    </source>
</evidence>
<organism evidence="2 3">
    <name type="scientific">Conidiobolus coronatus (strain ATCC 28846 / CBS 209.66 / NRRL 28638)</name>
    <name type="common">Delacroixia coronata</name>
    <dbReference type="NCBI Taxonomy" id="796925"/>
    <lineage>
        <taxon>Eukaryota</taxon>
        <taxon>Fungi</taxon>
        <taxon>Fungi incertae sedis</taxon>
        <taxon>Zoopagomycota</taxon>
        <taxon>Entomophthoromycotina</taxon>
        <taxon>Entomophthoromycetes</taxon>
        <taxon>Entomophthorales</taxon>
        <taxon>Ancylistaceae</taxon>
        <taxon>Conidiobolus</taxon>
    </lineage>
</organism>
<reference evidence="2 3" key="1">
    <citation type="journal article" date="2015" name="Genome Biol. Evol.">
        <title>Phylogenomic analyses indicate that early fungi evolved digesting cell walls of algal ancestors of land plants.</title>
        <authorList>
            <person name="Chang Y."/>
            <person name="Wang S."/>
            <person name="Sekimoto S."/>
            <person name="Aerts A.L."/>
            <person name="Choi C."/>
            <person name="Clum A."/>
            <person name="LaButti K.M."/>
            <person name="Lindquist E.A."/>
            <person name="Yee Ngan C."/>
            <person name="Ohm R.A."/>
            <person name="Salamov A.A."/>
            <person name="Grigoriev I.V."/>
            <person name="Spatafora J.W."/>
            <person name="Berbee M.L."/>
        </authorList>
    </citation>
    <scope>NUCLEOTIDE SEQUENCE [LARGE SCALE GENOMIC DNA]</scope>
    <source>
        <strain evidence="2 3">NRRL 28638</strain>
    </source>
</reference>
<protein>
    <recommendedName>
        <fullName evidence="4">Sequence orphan</fullName>
    </recommendedName>
</protein>
<feature type="signal peptide" evidence="1">
    <location>
        <begin position="1"/>
        <end position="17"/>
    </location>
</feature>
<accession>A0A137P9D3</accession>
<keyword evidence="1" id="KW-0732">Signal</keyword>
<dbReference type="AlphaFoldDB" id="A0A137P9D3"/>
<dbReference type="STRING" id="796925.A0A137P9D3"/>
<feature type="chain" id="PRO_5007294578" description="Sequence orphan" evidence="1">
    <location>
        <begin position="18"/>
        <end position="390"/>
    </location>
</feature>
<dbReference type="OrthoDB" id="73465at2759"/>
<gene>
    <name evidence="2" type="ORF">CONCODRAFT_84585</name>
</gene>
<evidence type="ECO:0000313" key="2">
    <source>
        <dbReference type="EMBL" id="KXN71615.1"/>
    </source>
</evidence>
<keyword evidence="3" id="KW-1185">Reference proteome</keyword>
<dbReference type="OMA" id="MERIYPQ"/>
<evidence type="ECO:0008006" key="4">
    <source>
        <dbReference type="Google" id="ProtNLM"/>
    </source>
</evidence>
<proteinExistence type="predicted"/>
<dbReference type="Proteomes" id="UP000070444">
    <property type="component" value="Unassembled WGS sequence"/>
</dbReference>
<evidence type="ECO:0000256" key="1">
    <source>
        <dbReference type="SAM" id="SignalP"/>
    </source>
</evidence>